<evidence type="ECO:0000256" key="4">
    <source>
        <dbReference type="ARBA" id="ARBA00022475"/>
    </source>
</evidence>
<keyword evidence="8" id="KW-0130">Cell adhesion</keyword>
<accession>H3BZV8</accession>
<dbReference type="InterPro" id="IPR051116">
    <property type="entry name" value="Surface_Rcpt/Adhesion_Mol"/>
</dbReference>
<keyword evidence="12" id="KW-1015">Disulfide bond</keyword>
<dbReference type="GO" id="GO:0030425">
    <property type="term" value="C:dendrite"/>
    <property type="evidence" value="ECO:0007669"/>
    <property type="project" value="UniProtKB-SubCell"/>
</dbReference>
<feature type="domain" description="Ig-like" evidence="18">
    <location>
        <begin position="1"/>
        <end position="103"/>
    </location>
</feature>
<evidence type="ECO:0000256" key="16">
    <source>
        <dbReference type="SAM" id="MobiDB-lite"/>
    </source>
</evidence>
<dbReference type="InterPro" id="IPR013162">
    <property type="entry name" value="CD80_C2-set"/>
</dbReference>
<dbReference type="InterPro" id="IPR013106">
    <property type="entry name" value="Ig_V-set"/>
</dbReference>
<evidence type="ECO:0000256" key="2">
    <source>
        <dbReference type="ARBA" id="ARBA00004279"/>
    </source>
</evidence>
<feature type="domain" description="Ig-like" evidence="18">
    <location>
        <begin position="386"/>
        <end position="466"/>
    </location>
</feature>
<name>H3BZV8_TETNG</name>
<dbReference type="GeneTree" id="ENSGT00940000156881"/>
<feature type="compositionally biased region" description="Basic and acidic residues" evidence="16">
    <location>
        <begin position="521"/>
        <end position="542"/>
    </location>
</feature>
<evidence type="ECO:0000256" key="5">
    <source>
        <dbReference type="ARBA" id="ARBA00022692"/>
    </source>
</evidence>
<evidence type="ECO:0000256" key="14">
    <source>
        <dbReference type="ARBA" id="ARBA00023273"/>
    </source>
</evidence>
<keyword evidence="10" id="KW-1064">Adaptive immunity</keyword>
<evidence type="ECO:0000256" key="8">
    <source>
        <dbReference type="ARBA" id="ARBA00022889"/>
    </source>
</evidence>
<keyword evidence="15" id="KW-0393">Immunoglobulin domain</keyword>
<dbReference type="InterPro" id="IPR007110">
    <property type="entry name" value="Ig-like_dom"/>
</dbReference>
<keyword evidence="7" id="KW-0391">Immunity</keyword>
<dbReference type="PANTHER" id="PTHR11973:SF2">
    <property type="entry name" value="CD166 ANTIGEN"/>
    <property type="match status" value="1"/>
</dbReference>
<feature type="domain" description="Ig-like" evidence="18">
    <location>
        <begin position="135"/>
        <end position="213"/>
    </location>
</feature>
<reference evidence="20" key="1">
    <citation type="journal article" date="2004" name="Nature">
        <title>Genome duplication in the teleost fish Tetraodon nigroviridis reveals the early vertebrate proto-karyotype.</title>
        <authorList>
            <person name="Jaillon O."/>
            <person name="Aury J.-M."/>
            <person name="Brunet F."/>
            <person name="Petit J.-L."/>
            <person name="Stange-Thomann N."/>
            <person name="Mauceli E."/>
            <person name="Bouneau L."/>
            <person name="Fischer C."/>
            <person name="Ozouf-Costaz C."/>
            <person name="Bernot A."/>
            <person name="Nicaud S."/>
            <person name="Jaffe D."/>
            <person name="Fisher S."/>
            <person name="Lutfalla G."/>
            <person name="Dossat C."/>
            <person name="Segurens B."/>
            <person name="Dasilva C."/>
            <person name="Salanoubat M."/>
            <person name="Levy M."/>
            <person name="Boudet N."/>
            <person name="Castellano S."/>
            <person name="Anthouard V."/>
            <person name="Jubin C."/>
            <person name="Castelli V."/>
            <person name="Katinka M."/>
            <person name="Vacherie B."/>
            <person name="Biemont C."/>
            <person name="Skalli Z."/>
            <person name="Cattolico L."/>
            <person name="Poulain J."/>
            <person name="De Berardinis V."/>
            <person name="Cruaud C."/>
            <person name="Duprat S."/>
            <person name="Brottier P."/>
            <person name="Coutanceau J.-P."/>
            <person name="Gouzy J."/>
            <person name="Parra G."/>
            <person name="Lardier G."/>
            <person name="Chapple C."/>
            <person name="McKernan K.J."/>
            <person name="McEwan P."/>
            <person name="Bosak S."/>
            <person name="Kellis M."/>
            <person name="Volff J.-N."/>
            <person name="Guigo R."/>
            <person name="Zody M.C."/>
            <person name="Mesirov J."/>
            <person name="Lindblad-Toh K."/>
            <person name="Birren B."/>
            <person name="Nusbaum C."/>
            <person name="Kahn D."/>
            <person name="Robinson-Rechavi M."/>
            <person name="Laudet V."/>
            <person name="Schachter V."/>
            <person name="Quetier F."/>
            <person name="Saurin W."/>
            <person name="Scarpelli C."/>
            <person name="Wincker P."/>
            <person name="Lander E.S."/>
            <person name="Weissenbach J."/>
            <person name="Roest Crollius H."/>
        </authorList>
    </citation>
    <scope>NUCLEOTIDE SEQUENCE [LARGE SCALE GENOMIC DNA]</scope>
</reference>
<dbReference type="SMART" id="SM00409">
    <property type="entry name" value="IG"/>
    <property type="match status" value="3"/>
</dbReference>
<dbReference type="InterPro" id="IPR003598">
    <property type="entry name" value="Ig_sub2"/>
</dbReference>
<dbReference type="SUPFAM" id="SSF48726">
    <property type="entry name" value="Immunoglobulin"/>
    <property type="match status" value="4"/>
</dbReference>
<dbReference type="Pfam" id="PF07686">
    <property type="entry name" value="V-set"/>
    <property type="match status" value="1"/>
</dbReference>
<keyword evidence="20" id="KW-1185">Reference proteome</keyword>
<feature type="transmembrane region" description="Helical" evidence="17">
    <location>
        <begin position="488"/>
        <end position="510"/>
    </location>
</feature>
<dbReference type="PANTHER" id="PTHR11973">
    <property type="entry name" value="CELL SURFACE GLYCOPROTEIN MUC18-RELATED"/>
    <property type="match status" value="1"/>
</dbReference>
<evidence type="ECO:0000256" key="9">
    <source>
        <dbReference type="ARBA" id="ARBA00022989"/>
    </source>
</evidence>
<sequence>ATENVTALYGQTIVIPCNDRIPPPEDTMFIKWKYEKKDNSPGDLLIKQAHSDSPTIQATDEYKQRVSIDKDYSLLITGASLNDQRTFTCMVVSESNLLEYPVSVLVHSKTAVQILLLLTKKTKQTNTCRYLQLGTCSATNAHPPATLTWTKNGKPLEADGKTVIITSSIRVDPATGLSTSFSTLQYTATKEDAGAVFACGSRHALDNQERKLGPSTVHYPPEKVSLEILSKGPIIEGENVTLKCHSDGNPVPTSFFFHIKDQKVRVENSSTYTVNAISRDAAGEYKCSLVADEKMEASQNVVVSYLDLSLSPTGKVVKNVGDSLNVTMEKAASGNVTVSWTKDGKAVTKPTFSKLTFADSGVYACKVSMSSLTRQESFELLVEGKPVITSLTKRRADEGKYKVLRCEAEGAPEPSFQWSVNGTDEKSSYSNGRVAHTITVTPRVNLTVTCIVSNKLGDDSKTINVSSIFEEESDKAGSQDDSEDQSKVIVGVVVGLLIAAALVGLLYWLYMKNSRQGSWKTGEKDTGTSEEIKKLEENSHSV</sequence>
<evidence type="ECO:0000256" key="13">
    <source>
        <dbReference type="ARBA" id="ARBA00023180"/>
    </source>
</evidence>
<evidence type="ECO:0000256" key="17">
    <source>
        <dbReference type="SAM" id="Phobius"/>
    </source>
</evidence>
<feature type="region of interest" description="Disordered" evidence="16">
    <location>
        <begin position="517"/>
        <end position="542"/>
    </location>
</feature>
<dbReference type="Gene3D" id="2.60.40.10">
    <property type="entry name" value="Immunoglobulins"/>
    <property type="match status" value="5"/>
</dbReference>
<dbReference type="GO" id="GO:0030424">
    <property type="term" value="C:axon"/>
    <property type="evidence" value="ECO:0007669"/>
    <property type="project" value="UniProtKB-SubCell"/>
</dbReference>
<dbReference type="Pfam" id="PF08205">
    <property type="entry name" value="C2-set_2"/>
    <property type="match status" value="1"/>
</dbReference>
<keyword evidence="4" id="KW-1003">Cell membrane</keyword>
<dbReference type="HOGENOM" id="CLU_028888_2_0_1"/>
<dbReference type="InterPro" id="IPR003599">
    <property type="entry name" value="Ig_sub"/>
</dbReference>
<dbReference type="Pfam" id="PF13927">
    <property type="entry name" value="Ig_3"/>
    <property type="match status" value="2"/>
</dbReference>
<evidence type="ECO:0000256" key="12">
    <source>
        <dbReference type="ARBA" id="ARBA00023157"/>
    </source>
</evidence>
<protein>
    <submittedName>
        <fullName evidence="19">Activated leukocyte cell adhesion molecule a</fullName>
    </submittedName>
</protein>
<dbReference type="GO" id="GO:0005886">
    <property type="term" value="C:plasma membrane"/>
    <property type="evidence" value="ECO:0007669"/>
    <property type="project" value="UniProtKB-SubCell"/>
</dbReference>
<dbReference type="SMART" id="SM00408">
    <property type="entry name" value="IGc2"/>
    <property type="match status" value="2"/>
</dbReference>
<evidence type="ECO:0000313" key="20">
    <source>
        <dbReference type="Proteomes" id="UP000007303"/>
    </source>
</evidence>
<keyword evidence="13" id="KW-0325">Glycoprotein</keyword>
<evidence type="ECO:0000256" key="15">
    <source>
        <dbReference type="ARBA" id="ARBA00023319"/>
    </source>
</evidence>
<dbReference type="InterPro" id="IPR036179">
    <property type="entry name" value="Ig-like_dom_sf"/>
</dbReference>
<proteinExistence type="predicted"/>
<keyword evidence="14" id="KW-0966">Cell projection</keyword>
<evidence type="ECO:0000256" key="11">
    <source>
        <dbReference type="ARBA" id="ARBA00023136"/>
    </source>
</evidence>
<evidence type="ECO:0000256" key="3">
    <source>
        <dbReference type="ARBA" id="ARBA00004489"/>
    </source>
</evidence>
<dbReference type="Proteomes" id="UP000007303">
    <property type="component" value="Unassembled WGS sequence"/>
</dbReference>
<dbReference type="GO" id="GO:0002250">
    <property type="term" value="P:adaptive immune response"/>
    <property type="evidence" value="ECO:0007669"/>
    <property type="project" value="UniProtKB-KW"/>
</dbReference>
<evidence type="ECO:0000256" key="1">
    <source>
        <dbReference type="ARBA" id="ARBA00004251"/>
    </source>
</evidence>
<feature type="domain" description="Ig-like" evidence="18">
    <location>
        <begin position="221"/>
        <end position="379"/>
    </location>
</feature>
<evidence type="ECO:0000259" key="18">
    <source>
        <dbReference type="PROSITE" id="PS50835"/>
    </source>
</evidence>
<keyword evidence="9 17" id="KW-1133">Transmembrane helix</keyword>
<evidence type="ECO:0000256" key="6">
    <source>
        <dbReference type="ARBA" id="ARBA00022737"/>
    </source>
</evidence>
<dbReference type="AlphaFoldDB" id="H3BZV8"/>
<evidence type="ECO:0000313" key="19">
    <source>
        <dbReference type="Ensembl" id="ENSTNIP00000001524.1"/>
    </source>
</evidence>
<comment type="subcellular location">
    <subcellularLocation>
        <location evidence="1">Cell membrane</location>
        <topology evidence="1">Single-pass type I membrane protein</topology>
    </subcellularLocation>
    <subcellularLocation>
        <location evidence="3">Cell projection</location>
        <location evidence="3">Axon</location>
    </subcellularLocation>
    <subcellularLocation>
        <location evidence="2">Cell projection</location>
        <location evidence="2">Dendrite</location>
    </subcellularLocation>
</comment>
<keyword evidence="6" id="KW-0677">Repeat</keyword>
<keyword evidence="11 17" id="KW-0472">Membrane</keyword>
<dbReference type="GO" id="GO:0007155">
    <property type="term" value="P:cell adhesion"/>
    <property type="evidence" value="ECO:0007669"/>
    <property type="project" value="UniProtKB-KW"/>
</dbReference>
<dbReference type="PROSITE" id="PS50835">
    <property type="entry name" value="IG_LIKE"/>
    <property type="match status" value="4"/>
</dbReference>
<reference evidence="19" key="3">
    <citation type="submission" date="2025-09" db="UniProtKB">
        <authorList>
            <consortium name="Ensembl"/>
        </authorList>
    </citation>
    <scope>IDENTIFICATION</scope>
</reference>
<keyword evidence="5 17" id="KW-0812">Transmembrane</keyword>
<dbReference type="InterPro" id="IPR013783">
    <property type="entry name" value="Ig-like_fold"/>
</dbReference>
<reference evidence="19" key="2">
    <citation type="submission" date="2025-08" db="UniProtKB">
        <authorList>
            <consortium name="Ensembl"/>
        </authorList>
    </citation>
    <scope>IDENTIFICATION</scope>
</reference>
<evidence type="ECO:0000256" key="7">
    <source>
        <dbReference type="ARBA" id="ARBA00022859"/>
    </source>
</evidence>
<organism evidence="19 20">
    <name type="scientific">Tetraodon nigroviridis</name>
    <name type="common">Spotted green pufferfish</name>
    <name type="synonym">Chelonodon nigroviridis</name>
    <dbReference type="NCBI Taxonomy" id="99883"/>
    <lineage>
        <taxon>Eukaryota</taxon>
        <taxon>Metazoa</taxon>
        <taxon>Chordata</taxon>
        <taxon>Craniata</taxon>
        <taxon>Vertebrata</taxon>
        <taxon>Euteleostomi</taxon>
        <taxon>Actinopterygii</taxon>
        <taxon>Neopterygii</taxon>
        <taxon>Teleostei</taxon>
        <taxon>Neoteleostei</taxon>
        <taxon>Acanthomorphata</taxon>
        <taxon>Eupercaria</taxon>
        <taxon>Tetraodontiformes</taxon>
        <taxon>Tetradontoidea</taxon>
        <taxon>Tetraodontidae</taxon>
        <taxon>Tetraodon</taxon>
    </lineage>
</organism>
<dbReference type="Ensembl" id="ENSTNIT00000002515.1">
    <property type="protein sequence ID" value="ENSTNIP00000001524.1"/>
    <property type="gene ID" value="ENSTNIG00000000596.1"/>
</dbReference>
<evidence type="ECO:0000256" key="10">
    <source>
        <dbReference type="ARBA" id="ARBA00023130"/>
    </source>
</evidence>